<dbReference type="AlphaFoldDB" id="A0A811NAL5"/>
<keyword evidence="2" id="KW-1185">Reference proteome</keyword>
<accession>A0A811NAL5</accession>
<evidence type="ECO:0000313" key="2">
    <source>
        <dbReference type="Proteomes" id="UP000604825"/>
    </source>
</evidence>
<reference evidence="1" key="1">
    <citation type="submission" date="2020-10" db="EMBL/GenBank/DDBJ databases">
        <authorList>
            <person name="Han B."/>
            <person name="Lu T."/>
            <person name="Zhao Q."/>
            <person name="Huang X."/>
            <person name="Zhao Y."/>
        </authorList>
    </citation>
    <scope>NUCLEOTIDE SEQUENCE</scope>
</reference>
<comment type="caution">
    <text evidence="1">The sequence shown here is derived from an EMBL/GenBank/DDBJ whole genome shotgun (WGS) entry which is preliminary data.</text>
</comment>
<dbReference type="OrthoDB" id="678491at2759"/>
<organism evidence="1 2">
    <name type="scientific">Miscanthus lutarioriparius</name>
    <dbReference type="NCBI Taxonomy" id="422564"/>
    <lineage>
        <taxon>Eukaryota</taxon>
        <taxon>Viridiplantae</taxon>
        <taxon>Streptophyta</taxon>
        <taxon>Embryophyta</taxon>
        <taxon>Tracheophyta</taxon>
        <taxon>Spermatophyta</taxon>
        <taxon>Magnoliopsida</taxon>
        <taxon>Liliopsida</taxon>
        <taxon>Poales</taxon>
        <taxon>Poaceae</taxon>
        <taxon>PACMAD clade</taxon>
        <taxon>Panicoideae</taxon>
        <taxon>Andropogonodae</taxon>
        <taxon>Andropogoneae</taxon>
        <taxon>Saccharinae</taxon>
        <taxon>Miscanthus</taxon>
    </lineage>
</organism>
<dbReference type="Proteomes" id="UP000604825">
    <property type="component" value="Unassembled WGS sequence"/>
</dbReference>
<protein>
    <submittedName>
        <fullName evidence="1">Uncharacterized protein</fullName>
    </submittedName>
</protein>
<dbReference type="EMBL" id="CAJGYO010000003">
    <property type="protein sequence ID" value="CAD6220491.1"/>
    <property type="molecule type" value="Genomic_DNA"/>
</dbReference>
<proteinExistence type="predicted"/>
<gene>
    <name evidence="1" type="ORF">NCGR_LOCUS13956</name>
</gene>
<name>A0A811NAL5_9POAL</name>
<evidence type="ECO:0000313" key="1">
    <source>
        <dbReference type="EMBL" id="CAD6220491.1"/>
    </source>
</evidence>
<sequence length="77" mass="9033">MARRFKLFRYAAKYVHSLNTSVPADPWEAAIYLGKRREAKLLLVRDEEDVSHLDECHMPTSLVRSLMAEIRIWMSVI</sequence>